<feature type="signal peptide" evidence="1">
    <location>
        <begin position="1"/>
        <end position="20"/>
    </location>
</feature>
<keyword evidence="3" id="KW-1185">Reference proteome</keyword>
<reference evidence="2 3" key="1">
    <citation type="submission" date="2020-08" db="EMBL/GenBank/DDBJ databases">
        <authorList>
            <person name="Liu C."/>
            <person name="Sun Q."/>
        </authorList>
    </citation>
    <scope>NUCLEOTIDE SEQUENCE [LARGE SCALE GENOMIC DNA]</scope>
    <source>
        <strain evidence="2 3">NSJ-57</strain>
    </source>
</reference>
<dbReference type="AlphaFoldDB" id="A0A7G9GUM4"/>
<evidence type="ECO:0000256" key="1">
    <source>
        <dbReference type="SAM" id="SignalP"/>
    </source>
</evidence>
<sequence>MKKILIFIIFVLFTVGCSNISTQNFNVTEEDRNSLLTMVTAIKEEFKNGEFETFEKALAPSIKNSIVKKNIESIDFSEVSILTSKPVFNKNAAKNMVAFVYGSNTLYLDVEYLLKNGEWKIVNFKERRG</sequence>
<dbReference type="RefSeq" id="WP_101474060.1">
    <property type="nucleotide sequence ID" value="NZ_CP060637.1"/>
</dbReference>
<dbReference type="Proteomes" id="UP000515913">
    <property type="component" value="Chromosome"/>
</dbReference>
<protein>
    <recommendedName>
        <fullName evidence="4">Lipoprotein</fullName>
    </recommendedName>
</protein>
<proteinExistence type="predicted"/>
<organism evidence="2 3">
    <name type="scientific">Fusobacterium hominis</name>
    <dbReference type="NCBI Taxonomy" id="2764326"/>
    <lineage>
        <taxon>Bacteria</taxon>
        <taxon>Fusobacteriati</taxon>
        <taxon>Fusobacteriota</taxon>
        <taxon>Fusobacteriia</taxon>
        <taxon>Fusobacteriales</taxon>
        <taxon>Fusobacteriaceae</taxon>
        <taxon>Fusobacterium</taxon>
    </lineage>
</organism>
<dbReference type="KEGG" id="fho:H9Q81_05810"/>
<dbReference type="PROSITE" id="PS51257">
    <property type="entry name" value="PROKAR_LIPOPROTEIN"/>
    <property type="match status" value="1"/>
</dbReference>
<name>A0A7G9GUM4_9FUSO</name>
<feature type="chain" id="PRO_5028871616" description="Lipoprotein" evidence="1">
    <location>
        <begin position="21"/>
        <end position="129"/>
    </location>
</feature>
<evidence type="ECO:0008006" key="4">
    <source>
        <dbReference type="Google" id="ProtNLM"/>
    </source>
</evidence>
<dbReference type="EMBL" id="CP060637">
    <property type="protein sequence ID" value="QNM14506.1"/>
    <property type="molecule type" value="Genomic_DNA"/>
</dbReference>
<accession>A0A7G9GUM4</accession>
<evidence type="ECO:0000313" key="2">
    <source>
        <dbReference type="EMBL" id="QNM14506.1"/>
    </source>
</evidence>
<gene>
    <name evidence="2" type="ORF">H9Q81_05810</name>
</gene>
<evidence type="ECO:0000313" key="3">
    <source>
        <dbReference type="Proteomes" id="UP000515913"/>
    </source>
</evidence>
<keyword evidence="1" id="KW-0732">Signal</keyword>